<evidence type="ECO:0000313" key="3">
    <source>
        <dbReference type="EMBL" id="ECB9514606.1"/>
    </source>
</evidence>
<reference evidence="12 13" key="2">
    <citation type="submission" date="2019-07" db="EMBL/GenBank/DDBJ databases">
        <authorList>
            <consortium name="GenomeTrakr: Next Generation Sequencing Network for Food Pathogen Tracability"/>
        </authorList>
    </citation>
    <scope>NUCLEOTIDE SEQUENCE [LARGE SCALE GENOMIC DNA]</scope>
    <source>
        <strain evidence="2 14">FDA00014336</strain>
        <strain evidence="4 12">FDA00014370</strain>
        <strain evidence="3 13">FDA00014392</strain>
        <strain evidence="1 10">FLAG-54356</strain>
    </source>
</reference>
<dbReference type="EMBL" id="AAHZFN010000025">
    <property type="protein sequence ID" value="ECB9474962.1"/>
    <property type="molecule type" value="Genomic_DNA"/>
</dbReference>
<evidence type="ECO:0000313" key="9">
    <source>
        <dbReference type="EMBL" id="HAC0276714.1"/>
    </source>
</evidence>
<dbReference type="EMBL" id="DAAJCS010000006">
    <property type="protein sequence ID" value="HAC0013315.1"/>
    <property type="molecule type" value="Genomic_DNA"/>
</dbReference>
<dbReference type="EMBL" id="AAHZFY010000034">
    <property type="protein sequence ID" value="ECB9514606.1"/>
    <property type="molecule type" value="Genomic_DNA"/>
</dbReference>
<dbReference type="Proteomes" id="UP000423131">
    <property type="component" value="Unassembled WGS sequence"/>
</dbReference>
<evidence type="ECO:0000313" key="12">
    <source>
        <dbReference type="Proteomes" id="UP000389283"/>
    </source>
</evidence>
<evidence type="ECO:0000313" key="6">
    <source>
        <dbReference type="EMBL" id="ECY6545811.1"/>
    </source>
</evidence>
<dbReference type="EMBL" id="AALEDS010000035">
    <property type="protein sequence ID" value="ECY6545811.1"/>
    <property type="molecule type" value="Genomic_DNA"/>
</dbReference>
<dbReference type="EMBL" id="AAIAJJ010000012">
    <property type="protein sequence ID" value="ECC1558154.1"/>
    <property type="molecule type" value="Genomic_DNA"/>
</dbReference>
<dbReference type="RefSeq" id="WP_031643753.1">
    <property type="nucleotide sequence ID" value="NZ_CP011399.1"/>
</dbReference>
<sequence>MRSFDVSTYFKSFVDDDKEALELLNEYIIRSNKRPVSVQFQVVHYPEANRDRVYIFAEFERMVKHERH</sequence>
<reference evidence="15 16" key="1">
    <citation type="journal article" date="2018" name="Genome Biol.">
        <title>SKESA: strategic k-mer extension for scrupulous assemblies.</title>
        <authorList>
            <person name="Souvorov A."/>
            <person name="Agarwala R."/>
            <person name="Lipman D.J."/>
        </authorList>
    </citation>
    <scope>NUCLEOTIDE SEQUENCE [LARGE SCALE GENOMIC DNA]</scope>
    <source>
        <strain evidence="7 16">CFIAFB20100120</strain>
        <strain evidence="9">CFIAFB20170037</strain>
        <strain evidence="8 15">CFIAFB20170045</strain>
    </source>
</reference>
<evidence type="ECO:0000313" key="16">
    <source>
        <dbReference type="Proteomes" id="UP000844415"/>
    </source>
</evidence>
<evidence type="ECO:0000313" key="13">
    <source>
        <dbReference type="Proteomes" id="UP000398321"/>
    </source>
</evidence>
<accession>A0A466T551</accession>
<reference evidence="5 11" key="3">
    <citation type="submission" date="2019-09" db="EMBL/GenBank/DDBJ databases">
        <authorList>
            <consortium name="GenomeTrakr network: Whole genome sequencing for foodborne pathogen traceback"/>
        </authorList>
    </citation>
    <scope>NUCLEOTIDE SEQUENCE [LARGE SCALE GENOMIC DNA]</scope>
    <source>
        <strain evidence="5 11">FLAG-55987</strain>
    </source>
</reference>
<dbReference type="EMBL" id="AABAWE010000014">
    <property type="protein sequence ID" value="EAG2088709.1"/>
    <property type="molecule type" value="Genomic_DNA"/>
</dbReference>
<proteinExistence type="predicted"/>
<gene>
    <name evidence="1" type="ORF">BCZ21_15845</name>
    <name evidence="5" type="ORF">F6436_15675</name>
    <name evidence="6" type="ORF">F6436_15985</name>
    <name evidence="3" type="ORF">FLQ97_12855</name>
    <name evidence="2" type="ORF">FLR03_14910</name>
    <name evidence="4" type="ORF">FNX40_15260</name>
    <name evidence="7" type="ORF">GYS09_15310</name>
    <name evidence="8" type="ORF">GYX23_09915</name>
    <name evidence="9" type="ORF">GYY14_15210</name>
</gene>
<evidence type="ECO:0000313" key="8">
    <source>
        <dbReference type="EMBL" id="HAC0013315.1"/>
    </source>
</evidence>
<evidence type="ECO:0000313" key="7">
    <source>
        <dbReference type="EMBL" id="HAB8558651.1"/>
    </source>
</evidence>
<dbReference type="EMBL" id="DAAIJL010000021">
    <property type="protein sequence ID" value="HAB8558651.1"/>
    <property type="molecule type" value="Genomic_DNA"/>
</dbReference>
<evidence type="ECO:0000313" key="4">
    <source>
        <dbReference type="EMBL" id="ECC1558154.1"/>
    </source>
</evidence>
<evidence type="ECO:0000313" key="11">
    <source>
        <dbReference type="Proteomes" id="UP000364988"/>
    </source>
</evidence>
<dbReference type="Proteomes" id="UP000364988">
    <property type="component" value="Unassembled WGS sequence"/>
</dbReference>
<protein>
    <submittedName>
        <fullName evidence="9">Uncharacterized protein</fullName>
    </submittedName>
</protein>
<dbReference type="EMBL" id="AALEDS010000028">
    <property type="protein sequence ID" value="ECY6545752.1"/>
    <property type="molecule type" value="Genomic_DNA"/>
</dbReference>
<evidence type="ECO:0000313" key="5">
    <source>
        <dbReference type="EMBL" id="ECY6545752.1"/>
    </source>
</evidence>
<comment type="caution">
    <text evidence="9">The sequence shown here is derived from an EMBL/GenBank/DDBJ whole genome shotgun (WGS) entry which is preliminary data.</text>
</comment>
<dbReference type="Proteomes" id="UP000844415">
    <property type="component" value="Unassembled WGS sequence"/>
</dbReference>
<dbReference type="Proteomes" id="UP000841146">
    <property type="component" value="Unassembled WGS sequence"/>
</dbReference>
<name>A0A466T551_LISMN</name>
<evidence type="ECO:0000313" key="1">
    <source>
        <dbReference type="EMBL" id="EAG2088709.1"/>
    </source>
</evidence>
<dbReference type="EMBL" id="DAAJFY010000017">
    <property type="protein sequence ID" value="HAC0276714.1"/>
    <property type="molecule type" value="Genomic_DNA"/>
</dbReference>
<reference evidence="9" key="4">
    <citation type="submission" date="2020-01" db="EMBL/GenBank/DDBJ databases">
        <authorList>
            <consortium name="NCBI Pathogen Detection Project"/>
        </authorList>
    </citation>
    <scope>NUCLEOTIDE SEQUENCE</scope>
    <source>
        <strain evidence="7">CFIAFB20100120</strain>
        <strain evidence="9">CFIAFB20170037</strain>
        <strain evidence="8">CFIAFB20170045</strain>
    </source>
</reference>
<evidence type="ECO:0000313" key="15">
    <source>
        <dbReference type="Proteomes" id="UP000841146"/>
    </source>
</evidence>
<dbReference type="AlphaFoldDB" id="A0A466T551"/>
<evidence type="ECO:0000313" key="2">
    <source>
        <dbReference type="EMBL" id="ECB9474962.1"/>
    </source>
</evidence>
<dbReference type="Proteomes" id="UP000337746">
    <property type="component" value="Unassembled WGS sequence"/>
</dbReference>
<evidence type="ECO:0000313" key="14">
    <source>
        <dbReference type="Proteomes" id="UP000423131"/>
    </source>
</evidence>
<dbReference type="Proteomes" id="UP000842809">
    <property type="component" value="Unassembled WGS sequence"/>
</dbReference>
<dbReference type="Proteomes" id="UP000398321">
    <property type="component" value="Unassembled WGS sequence"/>
</dbReference>
<evidence type="ECO:0000313" key="10">
    <source>
        <dbReference type="Proteomes" id="UP000337746"/>
    </source>
</evidence>
<organism evidence="9">
    <name type="scientific">Listeria monocytogenes</name>
    <dbReference type="NCBI Taxonomy" id="1639"/>
    <lineage>
        <taxon>Bacteria</taxon>
        <taxon>Bacillati</taxon>
        <taxon>Bacillota</taxon>
        <taxon>Bacilli</taxon>
        <taxon>Bacillales</taxon>
        <taxon>Listeriaceae</taxon>
        <taxon>Listeria</taxon>
    </lineage>
</organism>
<dbReference type="Proteomes" id="UP000389283">
    <property type="component" value="Unassembled WGS sequence"/>
</dbReference>